<dbReference type="Gene3D" id="2.60.40.10">
    <property type="entry name" value="Immunoglobulins"/>
    <property type="match status" value="1"/>
</dbReference>
<dbReference type="Proteomes" id="UP000694540">
    <property type="component" value="Unplaced"/>
</dbReference>
<reference evidence="2" key="1">
    <citation type="submission" date="2025-08" db="UniProtKB">
        <authorList>
            <consortium name="Ensembl"/>
        </authorList>
    </citation>
    <scope>IDENTIFICATION</scope>
</reference>
<dbReference type="PANTHER" id="PTHR23267">
    <property type="entry name" value="IMMUNOGLOBULIN LIGHT CHAIN"/>
    <property type="match status" value="1"/>
</dbReference>
<feature type="signal peptide" evidence="1">
    <location>
        <begin position="1"/>
        <end position="18"/>
    </location>
</feature>
<accession>A0A8C3WFW2</accession>
<keyword evidence="1" id="KW-0732">Signal</keyword>
<dbReference type="Ensembl" id="ENSCWAT00000014757.1">
    <property type="protein sequence ID" value="ENSCWAP00000013589.1"/>
    <property type="gene ID" value="ENSCWAG00000010480.1"/>
</dbReference>
<name>A0A8C3WFW2_9CETA</name>
<feature type="chain" id="PRO_5034392037" description="Immunoglobulin V-set domain-containing protein" evidence="1">
    <location>
        <begin position="19"/>
        <end position="133"/>
    </location>
</feature>
<sequence length="133" mass="14129">TAWTPLLPLLTHWSSSQAVVTQEPSLTVSPGVTVTLPCGSHFGSSARAITTSNYADWVQQKPSQSPRDLIGDHAHRAPSVPEPFSGPLFGSKAALTKTGAQPEGGADRYCALWFSNRFHSDRCSGGCTKFTGV</sequence>
<dbReference type="InterPro" id="IPR050150">
    <property type="entry name" value="IgV_Light_Chain"/>
</dbReference>
<evidence type="ECO:0000313" key="2">
    <source>
        <dbReference type="Ensembl" id="ENSCWAP00000013589.1"/>
    </source>
</evidence>
<proteinExistence type="predicted"/>
<dbReference type="GeneTree" id="ENSGT00940000153520"/>
<dbReference type="SUPFAM" id="SSF48726">
    <property type="entry name" value="Immunoglobulin"/>
    <property type="match status" value="1"/>
</dbReference>
<protein>
    <recommendedName>
        <fullName evidence="4">Immunoglobulin V-set domain-containing protein</fullName>
    </recommendedName>
</protein>
<evidence type="ECO:0008006" key="4">
    <source>
        <dbReference type="Google" id="ProtNLM"/>
    </source>
</evidence>
<dbReference type="InterPro" id="IPR013783">
    <property type="entry name" value="Ig-like_fold"/>
</dbReference>
<evidence type="ECO:0000256" key="1">
    <source>
        <dbReference type="SAM" id="SignalP"/>
    </source>
</evidence>
<keyword evidence="3" id="KW-1185">Reference proteome</keyword>
<evidence type="ECO:0000313" key="3">
    <source>
        <dbReference type="Proteomes" id="UP000694540"/>
    </source>
</evidence>
<dbReference type="AlphaFoldDB" id="A0A8C3WFW2"/>
<organism evidence="2 3">
    <name type="scientific">Catagonus wagneri</name>
    <name type="common">Chacoan peccary</name>
    <dbReference type="NCBI Taxonomy" id="51154"/>
    <lineage>
        <taxon>Eukaryota</taxon>
        <taxon>Metazoa</taxon>
        <taxon>Chordata</taxon>
        <taxon>Craniata</taxon>
        <taxon>Vertebrata</taxon>
        <taxon>Euteleostomi</taxon>
        <taxon>Mammalia</taxon>
        <taxon>Eutheria</taxon>
        <taxon>Laurasiatheria</taxon>
        <taxon>Artiodactyla</taxon>
        <taxon>Suina</taxon>
        <taxon>Tayassuidae</taxon>
        <taxon>Catagonus</taxon>
    </lineage>
</organism>
<reference evidence="2" key="2">
    <citation type="submission" date="2025-09" db="UniProtKB">
        <authorList>
            <consortium name="Ensembl"/>
        </authorList>
    </citation>
    <scope>IDENTIFICATION</scope>
</reference>
<dbReference type="InterPro" id="IPR036179">
    <property type="entry name" value="Ig-like_dom_sf"/>
</dbReference>